<dbReference type="GO" id="GO:0016757">
    <property type="term" value="F:glycosyltransferase activity"/>
    <property type="evidence" value="ECO:0007669"/>
    <property type="project" value="UniProtKB-KW"/>
</dbReference>
<dbReference type="Pfam" id="PF00535">
    <property type="entry name" value="Glycos_transf_2"/>
    <property type="match status" value="1"/>
</dbReference>
<dbReference type="Proteomes" id="UP000042997">
    <property type="component" value="Unassembled WGS sequence"/>
</dbReference>
<keyword evidence="2" id="KW-0328">Glycosyltransferase</keyword>
<organism evidence="2 3">
    <name type="scientific">Rhodococcus ruber</name>
    <dbReference type="NCBI Taxonomy" id="1830"/>
    <lineage>
        <taxon>Bacteria</taxon>
        <taxon>Bacillati</taxon>
        <taxon>Actinomycetota</taxon>
        <taxon>Actinomycetes</taxon>
        <taxon>Mycobacteriales</taxon>
        <taxon>Nocardiaceae</taxon>
        <taxon>Rhodococcus</taxon>
    </lineage>
</organism>
<dbReference type="SUPFAM" id="SSF53448">
    <property type="entry name" value="Nucleotide-diphospho-sugar transferases"/>
    <property type="match status" value="1"/>
</dbReference>
<sequence length="279" mass="30129">MTRPKLSVVIPAYNNAPYIEATVESVLGQDFGDFELIVADHSSTDGTADLLGKYAGDRRVTLLSTPAGGGAPRNWQRVTAEATGEYVKLVCGDDLLYPGALAAQVAALDAHPSAVAVASRRDILDARGTKMIGGRGLQGLSGLVPGEEAIRRTVRLGTNVFGEPMCVTMRRDALERAGGWDGRFPYLIDMASYTKVLFHGDLYALRQVVGGFRVSAGQWSVALVADQARQAKAYHRWVAGQLPGGLRAADVWQGNRRAELAALQRRVFYTVFRSRLSPP</sequence>
<keyword evidence="2" id="KW-0808">Transferase</keyword>
<dbReference type="PANTHER" id="PTHR43685">
    <property type="entry name" value="GLYCOSYLTRANSFERASE"/>
    <property type="match status" value="1"/>
</dbReference>
<dbReference type="EC" id="2.4.-.-" evidence="2"/>
<name>A0A098BGT1_9NOCA</name>
<evidence type="ECO:0000259" key="1">
    <source>
        <dbReference type="Pfam" id="PF00535"/>
    </source>
</evidence>
<dbReference type="PANTHER" id="PTHR43685:SF11">
    <property type="entry name" value="GLYCOSYLTRANSFERASE TAGX-RELATED"/>
    <property type="match status" value="1"/>
</dbReference>
<dbReference type="CDD" id="cd00761">
    <property type="entry name" value="Glyco_tranf_GTA_type"/>
    <property type="match status" value="1"/>
</dbReference>
<gene>
    <name evidence="2" type="ORF">RHRU231_290003</name>
</gene>
<dbReference type="eggNOG" id="COG1215">
    <property type="taxonomic scope" value="Bacteria"/>
</dbReference>
<dbReference type="EMBL" id="CCSD01000038">
    <property type="protein sequence ID" value="CDZ87450.1"/>
    <property type="molecule type" value="Genomic_DNA"/>
</dbReference>
<feature type="domain" description="Glycosyltransferase 2-like" evidence="1">
    <location>
        <begin position="7"/>
        <end position="176"/>
    </location>
</feature>
<accession>A0A098BGT1</accession>
<evidence type="ECO:0000313" key="3">
    <source>
        <dbReference type="Proteomes" id="UP000042997"/>
    </source>
</evidence>
<dbReference type="AlphaFoldDB" id="A0A098BGT1"/>
<dbReference type="OrthoDB" id="3177103at2"/>
<dbReference type="InterPro" id="IPR001173">
    <property type="entry name" value="Glyco_trans_2-like"/>
</dbReference>
<protein>
    <submittedName>
        <fullName evidence="2">Putative glycosyltransferase</fullName>
        <ecNumber evidence="2">2.4.-.-</ecNumber>
    </submittedName>
</protein>
<reference evidence="2 3" key="1">
    <citation type="journal article" date="2014" name="Genome Announc.">
        <title>Draft Genome Sequence of Propane- and Butane-Oxidizing Actinobacterium Rhodococcus ruber IEGM 231.</title>
        <authorList>
            <person name="Ivshina I.B."/>
            <person name="Kuyukina M.S."/>
            <person name="Krivoruchko A.V."/>
            <person name="Barbe V."/>
            <person name="Fischer C."/>
        </authorList>
    </citation>
    <scope>NUCLEOTIDE SEQUENCE [LARGE SCALE GENOMIC DNA]</scope>
</reference>
<proteinExistence type="predicted"/>
<dbReference type="InterPro" id="IPR050834">
    <property type="entry name" value="Glycosyltransf_2"/>
</dbReference>
<dbReference type="RefSeq" id="WP_026138069.1">
    <property type="nucleotide sequence ID" value="NZ_CP038030.2"/>
</dbReference>
<dbReference type="InterPro" id="IPR029044">
    <property type="entry name" value="Nucleotide-diphossugar_trans"/>
</dbReference>
<evidence type="ECO:0000313" key="2">
    <source>
        <dbReference type="EMBL" id="CDZ87450.1"/>
    </source>
</evidence>
<dbReference type="Gene3D" id="3.90.550.10">
    <property type="entry name" value="Spore Coat Polysaccharide Biosynthesis Protein SpsA, Chain A"/>
    <property type="match status" value="1"/>
</dbReference>